<evidence type="ECO:0000313" key="3">
    <source>
        <dbReference type="Proteomes" id="UP000627838"/>
    </source>
</evidence>
<gene>
    <name evidence="2" type="ORF">H4W34_004642</name>
</gene>
<comment type="caution">
    <text evidence="2">The sequence shown here is derived from an EMBL/GenBank/DDBJ whole genome shotgun (WGS) entry which is preliminary data.</text>
</comment>
<evidence type="ECO:0000256" key="1">
    <source>
        <dbReference type="SAM" id="MobiDB-lite"/>
    </source>
</evidence>
<protein>
    <submittedName>
        <fullName evidence="2">Uncharacterized protein</fullName>
    </submittedName>
</protein>
<reference evidence="2 3" key="1">
    <citation type="submission" date="2020-10" db="EMBL/GenBank/DDBJ databases">
        <title>Sequencing the genomes of 1000 actinobacteria strains.</title>
        <authorList>
            <person name="Klenk H.-P."/>
        </authorList>
    </citation>
    <scope>NUCLEOTIDE SEQUENCE [LARGE SCALE GENOMIC DNA]</scope>
    <source>
        <strain evidence="2 3">DSM 46744</strain>
    </source>
</reference>
<keyword evidence="3" id="KW-1185">Reference proteome</keyword>
<dbReference type="RefSeq" id="WP_318784283.1">
    <property type="nucleotide sequence ID" value="NZ_JADBDZ010000001.1"/>
</dbReference>
<dbReference type="EMBL" id="JADBDZ010000001">
    <property type="protein sequence ID" value="MBE1534809.1"/>
    <property type="molecule type" value="Genomic_DNA"/>
</dbReference>
<feature type="compositionally biased region" description="Polar residues" evidence="1">
    <location>
        <begin position="39"/>
        <end position="48"/>
    </location>
</feature>
<name>A0ABR9JWP9_9ACTN</name>
<accession>A0ABR9JWP9</accession>
<evidence type="ECO:0000313" key="2">
    <source>
        <dbReference type="EMBL" id="MBE1534809.1"/>
    </source>
</evidence>
<proteinExistence type="predicted"/>
<dbReference type="Proteomes" id="UP000627838">
    <property type="component" value="Unassembled WGS sequence"/>
</dbReference>
<feature type="region of interest" description="Disordered" evidence="1">
    <location>
        <begin position="1"/>
        <end position="97"/>
    </location>
</feature>
<organism evidence="2 3">
    <name type="scientific">Actinomadura algeriensis</name>
    <dbReference type="NCBI Taxonomy" id="1679523"/>
    <lineage>
        <taxon>Bacteria</taxon>
        <taxon>Bacillati</taxon>
        <taxon>Actinomycetota</taxon>
        <taxon>Actinomycetes</taxon>
        <taxon>Streptosporangiales</taxon>
        <taxon>Thermomonosporaceae</taxon>
        <taxon>Actinomadura</taxon>
    </lineage>
</organism>
<sequence length="97" mass="9663">MPVRALPVRPVPTLPDLLPPVLRDEPVDGPDAPVAAGGSPQTSQNPSTIVPPHPALSHAPLGALVPPGAPDVAEPVAAGGEPQTSQKPSTIVPPHPG</sequence>